<evidence type="ECO:0000256" key="7">
    <source>
        <dbReference type="ARBA" id="ARBA00022490"/>
    </source>
</evidence>
<evidence type="ECO:0000256" key="14">
    <source>
        <dbReference type="ARBA" id="ARBA00047783"/>
    </source>
</evidence>
<evidence type="ECO:0000256" key="4">
    <source>
        <dbReference type="ARBA" id="ARBA00011738"/>
    </source>
</evidence>
<dbReference type="InterPro" id="IPR000182">
    <property type="entry name" value="GNAT_dom"/>
</dbReference>
<feature type="domain" description="N-acetyltransferase" evidence="16">
    <location>
        <begin position="345"/>
        <end position="465"/>
    </location>
</feature>
<keyword evidence="11 15" id="KW-0819">tRNA processing</keyword>
<dbReference type="SUPFAM" id="SSF75217">
    <property type="entry name" value="alpha/beta knot"/>
    <property type="match status" value="1"/>
</dbReference>
<evidence type="ECO:0000256" key="3">
    <source>
        <dbReference type="ARBA" id="ARBA00007630"/>
    </source>
</evidence>
<keyword evidence="10 15" id="KW-0949">S-adenosyl-L-methionine</keyword>
<keyword evidence="8 15" id="KW-0489">Methyltransferase</keyword>
<dbReference type="InterPro" id="IPR002649">
    <property type="entry name" value="tRNA_m1G_MeTrfase_TrmD"/>
</dbReference>
<comment type="catalytic activity">
    <reaction evidence="14 15">
        <text>guanosine(37) in tRNA + S-adenosyl-L-methionine = N(1)-methylguanosine(37) in tRNA + S-adenosyl-L-homocysteine + H(+)</text>
        <dbReference type="Rhea" id="RHEA:36899"/>
        <dbReference type="Rhea" id="RHEA-COMP:10145"/>
        <dbReference type="Rhea" id="RHEA-COMP:10147"/>
        <dbReference type="ChEBI" id="CHEBI:15378"/>
        <dbReference type="ChEBI" id="CHEBI:57856"/>
        <dbReference type="ChEBI" id="CHEBI:59789"/>
        <dbReference type="ChEBI" id="CHEBI:73542"/>
        <dbReference type="ChEBI" id="CHEBI:74269"/>
        <dbReference type="EC" id="2.1.1.228"/>
    </reaction>
</comment>
<dbReference type="PROSITE" id="PS51186">
    <property type="entry name" value="GNAT"/>
    <property type="match status" value="1"/>
</dbReference>
<dbReference type="EMBL" id="JAJEQF010000004">
    <property type="protein sequence ID" value="MCC2166668.1"/>
    <property type="molecule type" value="Genomic_DNA"/>
</dbReference>
<evidence type="ECO:0000256" key="1">
    <source>
        <dbReference type="ARBA" id="ARBA00002634"/>
    </source>
</evidence>
<comment type="function">
    <text evidence="1 15">Specifically methylates guanosine-37 in various tRNAs.</text>
</comment>
<dbReference type="Gene3D" id="3.40.1280.10">
    <property type="match status" value="1"/>
</dbReference>
<reference evidence="17 18" key="1">
    <citation type="submission" date="2021-10" db="EMBL/GenBank/DDBJ databases">
        <title>Anaerobic single-cell dispensing facilitates the cultivation of human gut bacteria.</title>
        <authorList>
            <person name="Afrizal A."/>
        </authorList>
    </citation>
    <scope>NUCLEOTIDE SEQUENCE [LARGE SCALE GENOMIC DNA]</scope>
    <source>
        <strain evidence="17 18">CLA-AA-H244</strain>
    </source>
</reference>
<dbReference type="GO" id="GO:0002939">
    <property type="term" value="P:tRNA N1-guanine methylation"/>
    <property type="evidence" value="ECO:0007669"/>
    <property type="project" value="TreeGrafter"/>
</dbReference>
<dbReference type="InterPro" id="IPR016181">
    <property type="entry name" value="Acyl_CoA_acyltransferase"/>
</dbReference>
<gene>
    <name evidence="15 17" type="primary">trmD</name>
    <name evidence="17" type="ORF">LKD45_02945</name>
</gene>
<dbReference type="NCBIfam" id="NF000648">
    <property type="entry name" value="PRK00026.1"/>
    <property type="match status" value="1"/>
</dbReference>
<keyword evidence="7 15" id="KW-0963">Cytoplasm</keyword>
<evidence type="ECO:0000256" key="13">
    <source>
        <dbReference type="ARBA" id="ARBA00033392"/>
    </source>
</evidence>
<dbReference type="EC" id="2.1.1.228" evidence="5 15"/>
<comment type="caution">
    <text evidence="17">The sequence shown here is derived from an EMBL/GenBank/DDBJ whole genome shotgun (WGS) entry which is preliminary data.</text>
</comment>
<comment type="subunit">
    <text evidence="4 15">Homodimer.</text>
</comment>
<evidence type="ECO:0000256" key="15">
    <source>
        <dbReference type="HAMAP-Rule" id="MF_00605"/>
    </source>
</evidence>
<evidence type="ECO:0000256" key="9">
    <source>
        <dbReference type="ARBA" id="ARBA00022679"/>
    </source>
</evidence>
<dbReference type="PANTHER" id="PTHR46417">
    <property type="entry name" value="TRNA (GUANINE-N(1)-)-METHYLTRANSFERASE"/>
    <property type="match status" value="1"/>
</dbReference>
<evidence type="ECO:0000259" key="16">
    <source>
        <dbReference type="PROSITE" id="PS51186"/>
    </source>
</evidence>
<dbReference type="NCBIfam" id="TIGR00088">
    <property type="entry name" value="trmD"/>
    <property type="match status" value="1"/>
</dbReference>
<keyword evidence="18" id="KW-1185">Reference proteome</keyword>
<dbReference type="PANTHER" id="PTHR46417:SF1">
    <property type="entry name" value="TRNA (GUANINE-N(1)-)-METHYLTRANSFERASE"/>
    <property type="match status" value="1"/>
</dbReference>
<feature type="binding site" evidence="15">
    <location>
        <position position="115"/>
    </location>
    <ligand>
        <name>S-adenosyl-L-methionine</name>
        <dbReference type="ChEBI" id="CHEBI:59789"/>
    </ligand>
</feature>
<dbReference type="InterPro" id="IPR029028">
    <property type="entry name" value="Alpha/beta_knot_MTases"/>
</dbReference>
<keyword evidence="9 15" id="KW-0808">Transferase</keyword>
<dbReference type="Pfam" id="PF01746">
    <property type="entry name" value="tRNA_m1G_MT"/>
    <property type="match status" value="1"/>
</dbReference>
<organism evidence="17 18">
    <name type="scientific">Gallintestinimicrobium propionicum</name>
    <dbReference type="NCBI Taxonomy" id="2981770"/>
    <lineage>
        <taxon>Bacteria</taxon>
        <taxon>Bacillati</taxon>
        <taxon>Bacillota</taxon>
        <taxon>Clostridia</taxon>
        <taxon>Lachnospirales</taxon>
        <taxon>Lachnospiraceae</taxon>
        <taxon>Gallintestinimicrobium</taxon>
    </lineage>
</organism>
<dbReference type="GO" id="GO:0052906">
    <property type="term" value="F:tRNA (guanine(37)-N1)-methyltransferase activity"/>
    <property type="evidence" value="ECO:0007669"/>
    <property type="project" value="UniProtKB-UniRule"/>
</dbReference>
<dbReference type="InterPro" id="IPR029026">
    <property type="entry name" value="tRNA_m1G_MTases_N"/>
</dbReference>
<dbReference type="InterPro" id="IPR023148">
    <property type="entry name" value="tRNA_m1G_MeTrfase_C_sf"/>
</dbReference>
<comment type="subcellular location">
    <subcellularLocation>
        <location evidence="2 15">Cytoplasm</location>
    </subcellularLocation>
</comment>
<dbReference type="SUPFAM" id="SSF55729">
    <property type="entry name" value="Acyl-CoA N-acyltransferases (Nat)"/>
    <property type="match status" value="1"/>
</dbReference>
<comment type="similarity">
    <text evidence="3 15">Belongs to the RNA methyltransferase TrmD family.</text>
</comment>
<proteinExistence type="inferred from homology"/>
<evidence type="ECO:0000313" key="18">
    <source>
        <dbReference type="Proteomes" id="UP001199355"/>
    </source>
</evidence>
<dbReference type="Gene3D" id="3.40.630.30">
    <property type="match status" value="1"/>
</dbReference>
<dbReference type="HAMAP" id="MF_00605">
    <property type="entry name" value="TrmD"/>
    <property type="match status" value="1"/>
</dbReference>
<dbReference type="CDD" id="cd18080">
    <property type="entry name" value="TrmD-like"/>
    <property type="match status" value="1"/>
</dbReference>
<name>A0AAE3DMT5_9FIRM</name>
<sequence length="465" mass="52480">MQFHILTLFPEMVENGLQTSILGRAIQKGLIGIHAVNIRDYTQDKHNKVDDYPYGGGAGMLMQAQPVYDAWKAVAKPAEGKKPVRVLFMSPQGKTFSQEMARELAQEEELIFLCGHYEGIDERVIEEIVTDPVSIGDYVLTGGELPAMVMIDAISRMVPGVLKNEDSGVTESFQENLLEYPQYTRPEVWEGKKVPDILLSGDHARIDKWRLEKSEERTKARRPDLYEKYDLPGRALEYLLKDKMLHMDMIEDIRRGKADILAVREDGVLTKDRSGGAYRITAKTKDAGERLLSLTDPTGAVYVCHQKFVLTSILERFGLKNFNECYQVIYPKKKAPDLPEPDGVVEIRELDETYAANVEAHYHLYHDEVYIRERIASRQMIGAFLDGELAGFAGVHNDGGMGMLEVLEPFRKRGIGSLLEAEMIRRELAAGHVPYAHVFVENEISVALQKKSGMRFAPGSVFWVS</sequence>
<evidence type="ECO:0000256" key="11">
    <source>
        <dbReference type="ARBA" id="ARBA00022694"/>
    </source>
</evidence>
<evidence type="ECO:0000256" key="10">
    <source>
        <dbReference type="ARBA" id="ARBA00022691"/>
    </source>
</evidence>
<evidence type="ECO:0000256" key="8">
    <source>
        <dbReference type="ARBA" id="ARBA00022603"/>
    </source>
</evidence>
<protein>
    <recommendedName>
        <fullName evidence="6 15">tRNA (guanine-N(1)-)-methyltransferase</fullName>
        <ecNumber evidence="5 15">2.1.1.228</ecNumber>
    </recommendedName>
    <alternativeName>
        <fullName evidence="12 15">M1G-methyltransferase</fullName>
    </alternativeName>
    <alternativeName>
        <fullName evidence="13 15">tRNA [GM37] methyltransferase</fullName>
    </alternativeName>
</protein>
<dbReference type="FunFam" id="3.40.1280.10:FF:000001">
    <property type="entry name" value="tRNA (guanine-N(1)-)-methyltransferase"/>
    <property type="match status" value="1"/>
</dbReference>
<evidence type="ECO:0000256" key="12">
    <source>
        <dbReference type="ARBA" id="ARBA00029736"/>
    </source>
</evidence>
<dbReference type="CDD" id="cd04301">
    <property type="entry name" value="NAT_SF"/>
    <property type="match status" value="1"/>
</dbReference>
<dbReference type="GO" id="GO:0016747">
    <property type="term" value="F:acyltransferase activity, transferring groups other than amino-acyl groups"/>
    <property type="evidence" value="ECO:0007669"/>
    <property type="project" value="InterPro"/>
</dbReference>
<dbReference type="AlphaFoldDB" id="A0AAE3DMT5"/>
<dbReference type="Proteomes" id="UP001199355">
    <property type="component" value="Unassembled WGS sequence"/>
</dbReference>
<dbReference type="Gene3D" id="1.10.1270.20">
    <property type="entry name" value="tRNA(m1g37)methyltransferase, domain 2"/>
    <property type="match status" value="1"/>
</dbReference>
<accession>A0AAE3DMT5</accession>
<evidence type="ECO:0000256" key="5">
    <source>
        <dbReference type="ARBA" id="ARBA00012807"/>
    </source>
</evidence>
<feature type="binding site" evidence="15">
    <location>
        <begin position="135"/>
        <end position="140"/>
    </location>
    <ligand>
        <name>S-adenosyl-L-methionine</name>
        <dbReference type="ChEBI" id="CHEBI:59789"/>
    </ligand>
</feature>
<dbReference type="FunFam" id="1.10.1270.20:FF:000001">
    <property type="entry name" value="tRNA (guanine-N(1)-)-methyltransferase"/>
    <property type="match status" value="1"/>
</dbReference>
<evidence type="ECO:0000313" key="17">
    <source>
        <dbReference type="EMBL" id="MCC2166668.1"/>
    </source>
</evidence>
<dbReference type="Pfam" id="PF00583">
    <property type="entry name" value="Acetyltransf_1"/>
    <property type="match status" value="1"/>
</dbReference>
<dbReference type="RefSeq" id="WP_308727729.1">
    <property type="nucleotide sequence ID" value="NZ_JAJEQF010000004.1"/>
</dbReference>
<dbReference type="GO" id="GO:0005829">
    <property type="term" value="C:cytosol"/>
    <property type="evidence" value="ECO:0007669"/>
    <property type="project" value="TreeGrafter"/>
</dbReference>
<evidence type="ECO:0000256" key="2">
    <source>
        <dbReference type="ARBA" id="ARBA00004496"/>
    </source>
</evidence>
<evidence type="ECO:0000256" key="6">
    <source>
        <dbReference type="ARBA" id="ARBA00014679"/>
    </source>
</evidence>
<dbReference type="InterPro" id="IPR016009">
    <property type="entry name" value="tRNA_MeTrfase_TRMD/TRM10"/>
</dbReference>